<proteinExistence type="predicted"/>
<organism evidence="1 2">
    <name type="scientific">Mariprofundus micogutta</name>
    <dbReference type="NCBI Taxonomy" id="1921010"/>
    <lineage>
        <taxon>Bacteria</taxon>
        <taxon>Pseudomonadati</taxon>
        <taxon>Pseudomonadota</taxon>
        <taxon>Candidatius Mariprofundia</taxon>
        <taxon>Mariprofundales</taxon>
        <taxon>Mariprofundaceae</taxon>
        <taxon>Mariprofundus</taxon>
    </lineage>
</organism>
<keyword evidence="2" id="KW-1185">Reference proteome</keyword>
<dbReference type="AlphaFoldDB" id="A0A1L8CL12"/>
<name>A0A1L8CL12_9PROT</name>
<reference evidence="1 2" key="1">
    <citation type="journal article" date="2017" name="Arch. Microbiol.">
        <title>Mariprofundus micogutta sp. nov., a novel iron-oxidizing zetaproteobacterium isolated from a deep-sea hydrothermal field at the Bayonnaise knoll of the Izu-Ogasawara arc, and a description of Mariprofundales ord. nov. and Zetaproteobacteria classis nov.</title>
        <authorList>
            <person name="Makita H."/>
            <person name="Tanaka E."/>
            <person name="Mitsunobu S."/>
            <person name="Miyazaki M."/>
            <person name="Nunoura T."/>
            <person name="Uematsu K."/>
            <person name="Takaki Y."/>
            <person name="Nishi S."/>
            <person name="Shimamura S."/>
            <person name="Takai K."/>
        </authorList>
    </citation>
    <scope>NUCLEOTIDE SEQUENCE [LARGE SCALE GENOMIC DNA]</scope>
    <source>
        <strain evidence="1 2">ET2</strain>
    </source>
</reference>
<dbReference type="Gene3D" id="3.40.50.10600">
    <property type="entry name" value="SpoIIaa-like domains"/>
    <property type="match status" value="1"/>
</dbReference>
<dbReference type="SUPFAM" id="SSF52091">
    <property type="entry name" value="SpoIIaa-like"/>
    <property type="match status" value="1"/>
</dbReference>
<sequence length="126" mass="14473">MIDFDLNMQNLILTVRPCGPLSEDDFKKVARRVDAVIEKDGDLPGLIIHAESFPGWDSFAGLLSHLRFVRDHHKFIKKVAIVSDAAVLTIFPRISAHFIRAELKHFHYEDYEAAVEWIEDKESPDE</sequence>
<comment type="caution">
    <text evidence="1">The sequence shown here is derived from an EMBL/GenBank/DDBJ whole genome shotgun (WGS) entry which is preliminary data.</text>
</comment>
<gene>
    <name evidence="1" type="ORF">MMIC_P0540</name>
</gene>
<dbReference type="InterPro" id="IPR038396">
    <property type="entry name" value="SpoIIAA-like_sf"/>
</dbReference>
<dbReference type="EMBL" id="BDFD01000003">
    <property type="protein sequence ID" value="GAV19592.1"/>
    <property type="molecule type" value="Genomic_DNA"/>
</dbReference>
<accession>A0A1L8CL12</accession>
<dbReference type="Proteomes" id="UP000231632">
    <property type="component" value="Unassembled WGS sequence"/>
</dbReference>
<evidence type="ECO:0000313" key="2">
    <source>
        <dbReference type="Proteomes" id="UP000231632"/>
    </source>
</evidence>
<evidence type="ECO:0000313" key="1">
    <source>
        <dbReference type="EMBL" id="GAV19592.1"/>
    </source>
</evidence>
<dbReference type="RefSeq" id="WP_072658805.1">
    <property type="nucleotide sequence ID" value="NZ_BDFD01000003.1"/>
</dbReference>
<dbReference type="STRING" id="1921010.MMIC_P0540"/>
<dbReference type="OrthoDB" id="9811577at2"/>
<dbReference type="InterPro" id="IPR021866">
    <property type="entry name" value="SpoIIAA-like"/>
</dbReference>
<dbReference type="Pfam" id="PF11964">
    <property type="entry name" value="SpoIIAA-like"/>
    <property type="match status" value="1"/>
</dbReference>
<dbReference type="InterPro" id="IPR036513">
    <property type="entry name" value="STAS_dom_sf"/>
</dbReference>
<protein>
    <recommendedName>
        <fullName evidence="3">SpoIIAA-like</fullName>
    </recommendedName>
</protein>
<evidence type="ECO:0008006" key="3">
    <source>
        <dbReference type="Google" id="ProtNLM"/>
    </source>
</evidence>